<dbReference type="InterPro" id="IPR003409">
    <property type="entry name" value="MORN"/>
</dbReference>
<dbReference type="PANTHER" id="PTHR23084">
    <property type="entry name" value="PHOSPHATIDYLINOSITOL-4-PHOSPHATE 5-KINASE RELATED"/>
    <property type="match status" value="1"/>
</dbReference>
<keyword evidence="4" id="KW-1185">Reference proteome</keyword>
<name>L1JPM4_GUITC</name>
<dbReference type="Gene3D" id="2.20.110.10">
    <property type="entry name" value="Histone H3 K4-specific methyltransferase SET7/9 N-terminal domain"/>
    <property type="match status" value="2"/>
</dbReference>
<dbReference type="STRING" id="905079.L1JPM4"/>
<gene>
    <name evidence="2" type="ORF">GUITHDRAFT_54890</name>
</gene>
<feature type="non-terminal residue" evidence="2">
    <location>
        <position position="249"/>
    </location>
</feature>
<reference evidence="2 4" key="1">
    <citation type="journal article" date="2012" name="Nature">
        <title>Algal genomes reveal evolutionary mosaicism and the fate of nucleomorphs.</title>
        <authorList>
            <consortium name="DOE Joint Genome Institute"/>
            <person name="Curtis B.A."/>
            <person name="Tanifuji G."/>
            <person name="Burki F."/>
            <person name="Gruber A."/>
            <person name="Irimia M."/>
            <person name="Maruyama S."/>
            <person name="Arias M.C."/>
            <person name="Ball S.G."/>
            <person name="Gile G.H."/>
            <person name="Hirakawa Y."/>
            <person name="Hopkins J.F."/>
            <person name="Kuo A."/>
            <person name="Rensing S.A."/>
            <person name="Schmutz J."/>
            <person name="Symeonidi A."/>
            <person name="Elias M."/>
            <person name="Eveleigh R.J."/>
            <person name="Herman E.K."/>
            <person name="Klute M.J."/>
            <person name="Nakayama T."/>
            <person name="Obornik M."/>
            <person name="Reyes-Prieto A."/>
            <person name="Armbrust E.V."/>
            <person name="Aves S.J."/>
            <person name="Beiko R.G."/>
            <person name="Coutinho P."/>
            <person name="Dacks J.B."/>
            <person name="Durnford D.G."/>
            <person name="Fast N.M."/>
            <person name="Green B.R."/>
            <person name="Grisdale C.J."/>
            <person name="Hempel F."/>
            <person name="Henrissat B."/>
            <person name="Hoppner M.P."/>
            <person name="Ishida K."/>
            <person name="Kim E."/>
            <person name="Koreny L."/>
            <person name="Kroth P.G."/>
            <person name="Liu Y."/>
            <person name="Malik S.B."/>
            <person name="Maier U.G."/>
            <person name="McRose D."/>
            <person name="Mock T."/>
            <person name="Neilson J.A."/>
            <person name="Onodera N.T."/>
            <person name="Poole A.M."/>
            <person name="Pritham E.J."/>
            <person name="Richards T.A."/>
            <person name="Rocap G."/>
            <person name="Roy S.W."/>
            <person name="Sarai C."/>
            <person name="Schaack S."/>
            <person name="Shirato S."/>
            <person name="Slamovits C.H."/>
            <person name="Spencer D.F."/>
            <person name="Suzuki S."/>
            <person name="Worden A.Z."/>
            <person name="Zauner S."/>
            <person name="Barry K."/>
            <person name="Bell C."/>
            <person name="Bharti A.K."/>
            <person name="Crow J.A."/>
            <person name="Grimwood J."/>
            <person name="Kramer R."/>
            <person name="Lindquist E."/>
            <person name="Lucas S."/>
            <person name="Salamov A."/>
            <person name="McFadden G.I."/>
            <person name="Lane C.E."/>
            <person name="Keeling P.J."/>
            <person name="Gray M.W."/>
            <person name="Grigoriev I.V."/>
            <person name="Archibald J.M."/>
        </authorList>
    </citation>
    <scope>NUCLEOTIDE SEQUENCE</scope>
    <source>
        <strain evidence="2 4">CCMP2712</strain>
    </source>
</reference>
<accession>L1JPM4</accession>
<organism evidence="2">
    <name type="scientific">Guillardia theta (strain CCMP2712)</name>
    <name type="common">Cryptophyte</name>
    <dbReference type="NCBI Taxonomy" id="905079"/>
    <lineage>
        <taxon>Eukaryota</taxon>
        <taxon>Cryptophyceae</taxon>
        <taxon>Pyrenomonadales</taxon>
        <taxon>Geminigeraceae</taxon>
        <taxon>Guillardia</taxon>
    </lineage>
</organism>
<dbReference type="EMBL" id="JH992979">
    <property type="protein sequence ID" value="EKX50219.1"/>
    <property type="molecule type" value="Genomic_DNA"/>
</dbReference>
<evidence type="ECO:0000256" key="1">
    <source>
        <dbReference type="ARBA" id="ARBA00022737"/>
    </source>
</evidence>
<dbReference type="RefSeq" id="XP_005837199.1">
    <property type="nucleotide sequence ID" value="XM_005837142.1"/>
</dbReference>
<evidence type="ECO:0000313" key="3">
    <source>
        <dbReference type="EnsemblProtists" id="EKX50219"/>
    </source>
</evidence>
<protein>
    <submittedName>
        <fullName evidence="2 3">Uncharacterized protein</fullName>
    </submittedName>
</protein>
<dbReference type="KEGG" id="gtt:GUITHDRAFT_54890"/>
<dbReference type="HOGENOM" id="CLU_1118161_0_0_1"/>
<dbReference type="PANTHER" id="PTHR23084:SF262">
    <property type="entry name" value="FYVE-TYPE DOMAIN-CONTAINING PROTEIN"/>
    <property type="match status" value="1"/>
</dbReference>
<dbReference type="EnsemblProtists" id="EKX50219">
    <property type="protein sequence ID" value="EKX50219"/>
    <property type="gene ID" value="GUITHDRAFT_54890"/>
</dbReference>
<dbReference type="OrthoDB" id="270720at2759"/>
<sequence length="249" mass="27289">GCRYDGEWRRGLPHGKGVMKYANGDQFRGRFEAGSRRTGKGEYVWANGIERHVGGEFALGERWGIGVTTSKDGSFHSGQYRAGRAQGEGQEEAKGIGMLYEGEYANGLRHGQGCASTSEVTGLLTLLQWMEYEGEWVLDTKDGFGTLRRKSGAVLSGHFKMDRALGGGELLCPDGSSYQGEFMNGVADGRGVYRGVNRGDVYQGEFMAAHRHGRGRLSFANGDKLDGEFCWNKLCGRATFQSCWGAIRE</sequence>
<dbReference type="AlphaFoldDB" id="L1JPM4"/>
<evidence type="ECO:0000313" key="4">
    <source>
        <dbReference type="Proteomes" id="UP000011087"/>
    </source>
</evidence>
<evidence type="ECO:0000313" key="2">
    <source>
        <dbReference type="EMBL" id="EKX50219.1"/>
    </source>
</evidence>
<dbReference type="Pfam" id="PF02493">
    <property type="entry name" value="MORN"/>
    <property type="match status" value="8"/>
</dbReference>
<proteinExistence type="predicted"/>
<dbReference type="eggNOG" id="KOG0229">
    <property type="taxonomic scope" value="Eukaryota"/>
</dbReference>
<dbReference type="PaxDb" id="55529-EKX50219"/>
<dbReference type="Proteomes" id="UP000011087">
    <property type="component" value="Unassembled WGS sequence"/>
</dbReference>
<keyword evidence="1" id="KW-0677">Repeat</keyword>
<reference evidence="4" key="2">
    <citation type="submission" date="2012-11" db="EMBL/GenBank/DDBJ databases">
        <authorList>
            <person name="Kuo A."/>
            <person name="Curtis B.A."/>
            <person name="Tanifuji G."/>
            <person name="Burki F."/>
            <person name="Gruber A."/>
            <person name="Irimia M."/>
            <person name="Maruyama S."/>
            <person name="Arias M.C."/>
            <person name="Ball S.G."/>
            <person name="Gile G.H."/>
            <person name="Hirakawa Y."/>
            <person name="Hopkins J.F."/>
            <person name="Rensing S.A."/>
            <person name="Schmutz J."/>
            <person name="Symeonidi A."/>
            <person name="Elias M."/>
            <person name="Eveleigh R.J."/>
            <person name="Herman E.K."/>
            <person name="Klute M.J."/>
            <person name="Nakayama T."/>
            <person name="Obornik M."/>
            <person name="Reyes-Prieto A."/>
            <person name="Armbrust E.V."/>
            <person name="Aves S.J."/>
            <person name="Beiko R.G."/>
            <person name="Coutinho P."/>
            <person name="Dacks J.B."/>
            <person name="Durnford D.G."/>
            <person name="Fast N.M."/>
            <person name="Green B.R."/>
            <person name="Grisdale C."/>
            <person name="Hempe F."/>
            <person name="Henrissat B."/>
            <person name="Hoppner M.P."/>
            <person name="Ishida K.-I."/>
            <person name="Kim E."/>
            <person name="Koreny L."/>
            <person name="Kroth P.G."/>
            <person name="Liu Y."/>
            <person name="Malik S.-B."/>
            <person name="Maier U.G."/>
            <person name="McRose D."/>
            <person name="Mock T."/>
            <person name="Neilson J.A."/>
            <person name="Onodera N.T."/>
            <person name="Poole A.M."/>
            <person name="Pritham E.J."/>
            <person name="Richards T.A."/>
            <person name="Rocap G."/>
            <person name="Roy S.W."/>
            <person name="Sarai C."/>
            <person name="Schaack S."/>
            <person name="Shirato S."/>
            <person name="Slamovits C.H."/>
            <person name="Spencer D.F."/>
            <person name="Suzuki S."/>
            <person name="Worden A.Z."/>
            <person name="Zauner S."/>
            <person name="Barry K."/>
            <person name="Bell C."/>
            <person name="Bharti A.K."/>
            <person name="Crow J.A."/>
            <person name="Grimwood J."/>
            <person name="Kramer R."/>
            <person name="Lindquist E."/>
            <person name="Lucas S."/>
            <person name="Salamov A."/>
            <person name="McFadden G.I."/>
            <person name="Lane C.E."/>
            <person name="Keeling P.J."/>
            <person name="Gray M.W."/>
            <person name="Grigoriev I.V."/>
            <person name="Archibald J.M."/>
        </authorList>
    </citation>
    <scope>NUCLEOTIDE SEQUENCE</scope>
    <source>
        <strain evidence="4">CCMP2712</strain>
    </source>
</reference>
<reference evidence="3" key="3">
    <citation type="submission" date="2015-06" db="UniProtKB">
        <authorList>
            <consortium name="EnsemblProtists"/>
        </authorList>
    </citation>
    <scope>IDENTIFICATION</scope>
</reference>
<dbReference type="SMART" id="SM00698">
    <property type="entry name" value="MORN"/>
    <property type="match status" value="6"/>
</dbReference>
<dbReference type="SUPFAM" id="SSF82185">
    <property type="entry name" value="Histone H3 K4-specific methyltransferase SET7/9 N-terminal domain"/>
    <property type="match status" value="2"/>
</dbReference>
<feature type="non-terminal residue" evidence="2">
    <location>
        <position position="1"/>
    </location>
</feature>
<dbReference type="GeneID" id="17306834"/>
<dbReference type="OMA" id="WAANEAT"/>